<comment type="caution">
    <text evidence="6">The sequence shown here is derived from an EMBL/GenBank/DDBJ whole genome shotgun (WGS) entry which is preliminary data.</text>
</comment>
<keyword evidence="2" id="KW-0689">Ribosomal protein</keyword>
<name>A0A2A9P5R3_OPHUN</name>
<dbReference type="InterPro" id="IPR036227">
    <property type="entry name" value="Ribosomal_uL15/eL18_sf"/>
</dbReference>
<dbReference type="Proteomes" id="UP000037136">
    <property type="component" value="Unassembled WGS sequence"/>
</dbReference>
<dbReference type="NCBIfam" id="TIGR01071">
    <property type="entry name" value="rplO_bact"/>
    <property type="match status" value="1"/>
</dbReference>
<protein>
    <recommendedName>
        <fullName evidence="5">Large ribosomal subunit protein uL15/eL18 domain-containing protein</fullName>
    </recommendedName>
</protein>
<evidence type="ECO:0000256" key="2">
    <source>
        <dbReference type="ARBA" id="ARBA00022980"/>
    </source>
</evidence>
<feature type="compositionally biased region" description="Basic residues" evidence="4">
    <location>
        <begin position="70"/>
        <end position="84"/>
    </location>
</feature>
<dbReference type="Pfam" id="PF00828">
    <property type="entry name" value="Ribosomal_L27A"/>
    <property type="match status" value="1"/>
</dbReference>
<dbReference type="STRING" id="268505.A0A2A9P5R3"/>
<reference evidence="6 7" key="2">
    <citation type="journal article" date="2017" name="Sci. Rep.">
        <title>Ant-infecting Ophiocordyceps genomes reveal a high diversity of potential behavioral manipulation genes and a possible major role for enterotoxins.</title>
        <authorList>
            <person name="de Bekker C."/>
            <person name="Ohm R.A."/>
            <person name="Evans H.C."/>
            <person name="Brachmann A."/>
            <person name="Hughes D.P."/>
        </authorList>
    </citation>
    <scope>NUCLEOTIDE SEQUENCE [LARGE SCALE GENOMIC DNA]</scope>
    <source>
        <strain evidence="6 7">SC16a</strain>
    </source>
</reference>
<dbReference type="GO" id="GO:0003735">
    <property type="term" value="F:structural constituent of ribosome"/>
    <property type="evidence" value="ECO:0007669"/>
    <property type="project" value="InterPro"/>
</dbReference>
<evidence type="ECO:0000313" key="7">
    <source>
        <dbReference type="Proteomes" id="UP000037136"/>
    </source>
</evidence>
<dbReference type="InterPro" id="IPR021131">
    <property type="entry name" value="Ribosomal_uL15/eL18"/>
</dbReference>
<feature type="region of interest" description="Disordered" evidence="4">
    <location>
        <begin position="49"/>
        <end position="90"/>
    </location>
</feature>
<organism evidence="6 7">
    <name type="scientific">Ophiocordyceps unilateralis</name>
    <name type="common">Zombie-ant fungus</name>
    <name type="synonym">Torrubia unilateralis</name>
    <dbReference type="NCBI Taxonomy" id="268505"/>
    <lineage>
        <taxon>Eukaryota</taxon>
        <taxon>Fungi</taxon>
        <taxon>Dikarya</taxon>
        <taxon>Ascomycota</taxon>
        <taxon>Pezizomycotina</taxon>
        <taxon>Sordariomycetes</taxon>
        <taxon>Hypocreomycetidae</taxon>
        <taxon>Hypocreales</taxon>
        <taxon>Ophiocordycipitaceae</taxon>
        <taxon>Ophiocordyceps</taxon>
    </lineage>
</organism>
<dbReference type="PANTHER" id="PTHR12934">
    <property type="entry name" value="50S RIBOSOMAL PROTEIN L15"/>
    <property type="match status" value="1"/>
</dbReference>
<evidence type="ECO:0000259" key="5">
    <source>
        <dbReference type="Pfam" id="PF00828"/>
    </source>
</evidence>
<keyword evidence="7" id="KW-1185">Reference proteome</keyword>
<reference evidence="6 7" key="1">
    <citation type="journal article" date="2015" name="BMC Genomics">
        <title>Gene expression during zombie ant biting behavior reflects the complexity underlying fungal parasitic behavioral manipulation.</title>
        <authorList>
            <person name="de Bekker C."/>
            <person name="Ohm R.A."/>
            <person name="Loreto R.G."/>
            <person name="Sebastian A."/>
            <person name="Albert I."/>
            <person name="Merrow M."/>
            <person name="Brachmann A."/>
            <person name="Hughes D.P."/>
        </authorList>
    </citation>
    <scope>NUCLEOTIDE SEQUENCE [LARGE SCALE GENOMIC DNA]</scope>
    <source>
        <strain evidence="6 7">SC16a</strain>
    </source>
</reference>
<dbReference type="Gene3D" id="3.100.10.10">
    <property type="match status" value="1"/>
</dbReference>
<dbReference type="InterPro" id="IPR030878">
    <property type="entry name" value="Ribosomal_uL15"/>
</dbReference>
<comment type="similarity">
    <text evidence="1">Belongs to the universal ribosomal protein uL15 family.</text>
</comment>
<accession>A0A2A9P5R3</accession>
<dbReference type="GO" id="GO:0006412">
    <property type="term" value="P:translation"/>
    <property type="evidence" value="ECO:0007669"/>
    <property type="project" value="InterPro"/>
</dbReference>
<evidence type="ECO:0000256" key="3">
    <source>
        <dbReference type="ARBA" id="ARBA00023274"/>
    </source>
</evidence>
<dbReference type="AlphaFoldDB" id="A0A2A9P5R3"/>
<evidence type="ECO:0000256" key="4">
    <source>
        <dbReference type="SAM" id="MobiDB-lite"/>
    </source>
</evidence>
<dbReference type="SUPFAM" id="SSF52080">
    <property type="entry name" value="Ribosomal proteins L15p and L18e"/>
    <property type="match status" value="1"/>
</dbReference>
<evidence type="ECO:0000313" key="6">
    <source>
        <dbReference type="EMBL" id="PFH56210.1"/>
    </source>
</evidence>
<gene>
    <name evidence="6" type="ORF">XA68_16896</name>
</gene>
<dbReference type="HAMAP" id="MF_01341">
    <property type="entry name" value="Ribosomal_uL15"/>
    <property type="match status" value="1"/>
</dbReference>
<feature type="region of interest" description="Disordered" evidence="4">
    <location>
        <begin position="276"/>
        <end position="296"/>
    </location>
</feature>
<dbReference type="OrthoDB" id="361383at2759"/>
<keyword evidence="3" id="KW-0687">Ribonucleoprotein</keyword>
<proteinExistence type="inferred from homology"/>
<evidence type="ECO:0000256" key="1">
    <source>
        <dbReference type="ARBA" id="ARBA00007320"/>
    </source>
</evidence>
<dbReference type="PANTHER" id="PTHR12934:SF11">
    <property type="entry name" value="LARGE RIBOSOMAL SUBUNIT PROTEIN UL15M"/>
    <property type="match status" value="1"/>
</dbReference>
<dbReference type="EMBL" id="LAZP02000633">
    <property type="protein sequence ID" value="PFH56210.1"/>
    <property type="molecule type" value="Genomic_DNA"/>
</dbReference>
<dbReference type="GO" id="GO:0005762">
    <property type="term" value="C:mitochondrial large ribosomal subunit"/>
    <property type="evidence" value="ECO:0007669"/>
    <property type="project" value="TreeGrafter"/>
</dbReference>
<dbReference type="InterPro" id="IPR005749">
    <property type="entry name" value="Ribosomal_uL15_bac-type"/>
</dbReference>
<feature type="domain" description="Large ribosomal subunit protein uL15/eL18" evidence="5">
    <location>
        <begin position="114"/>
        <end position="190"/>
    </location>
</feature>
<sequence>MPPRLLLTATLASRRTPHIYATTSLTNCLAGIAFQQPRHASILASLANNKGAVRQRRRVGRGPSSGRGKTSGRGHKGQGQHGKVKPWFQGGQTPLIVKHGRKGFENKRAPRMTELNLEKIQAWIDQGRLDPQKPITPKEMILSKLVGTIKDGIKILSRGSERLRQPIQLSASRASAASIKAIEAAGGSIVTRYYTKLAMQRLARGESLHTDKPLPVGANHVAKTLAEARKTGFRYRLPDATSRRDIEYYRDPAHRGYMSHQLKPGESPSLYWTVPTERKRTSDQGAKKAANAGSIW</sequence>
<feature type="compositionally biased region" description="Basic and acidic residues" evidence="4">
    <location>
        <begin position="276"/>
        <end position="286"/>
    </location>
</feature>